<organism evidence="1">
    <name type="scientific">mine drainage metagenome</name>
    <dbReference type="NCBI Taxonomy" id="410659"/>
    <lineage>
        <taxon>unclassified sequences</taxon>
        <taxon>metagenomes</taxon>
        <taxon>ecological metagenomes</taxon>
    </lineage>
</organism>
<reference evidence="1" key="1">
    <citation type="submission" date="2009-10" db="EMBL/GenBank/DDBJ databases">
        <title>Diversity of trophic interactions inside an arsenic-rich microbial ecosystem.</title>
        <authorList>
            <person name="Bertin P.N."/>
            <person name="Heinrich-Salmeron A."/>
            <person name="Pelletier E."/>
            <person name="Goulhen-Chollet F."/>
            <person name="Arsene-Ploetze F."/>
            <person name="Gallien S."/>
            <person name="Calteau A."/>
            <person name="Vallenet D."/>
            <person name="Casiot C."/>
            <person name="Chane-Woon-Ming B."/>
            <person name="Giloteaux L."/>
            <person name="Barakat M."/>
            <person name="Bonnefoy V."/>
            <person name="Bruneel O."/>
            <person name="Chandler M."/>
            <person name="Cleiss J."/>
            <person name="Duran R."/>
            <person name="Elbaz-Poulichet F."/>
            <person name="Fonknechten N."/>
            <person name="Lauga B."/>
            <person name="Mornico D."/>
            <person name="Ortet P."/>
            <person name="Schaeffer C."/>
            <person name="Siguier P."/>
            <person name="Alexander Thil Smith A."/>
            <person name="Van Dorsselaer A."/>
            <person name="Weissenbach J."/>
            <person name="Medigue C."/>
            <person name="Le Paslier D."/>
        </authorList>
    </citation>
    <scope>NUCLEOTIDE SEQUENCE</scope>
</reference>
<comment type="caution">
    <text evidence="1">The sequence shown here is derived from an EMBL/GenBank/DDBJ whole genome shotgun (WGS) entry which is preliminary data.</text>
</comment>
<evidence type="ECO:0008006" key="2">
    <source>
        <dbReference type="Google" id="ProtNLM"/>
    </source>
</evidence>
<gene>
    <name evidence="1" type="ORF">CARN7_1252</name>
</gene>
<proteinExistence type="predicted"/>
<evidence type="ECO:0000313" key="1">
    <source>
        <dbReference type="EMBL" id="CBI10472.1"/>
    </source>
</evidence>
<dbReference type="AlphaFoldDB" id="E6QTA0"/>
<name>E6QTA0_9ZZZZ</name>
<sequence>MLENFQLAIITKSGGQTRLLNIPLHQALQNALATSWLTQYEAFVEGIQEIAFNAGYTPEVHERFQLVDYELPAWLCNENSRTVQYLDPINQNEALIDSAQGIVAFARNAQGEELMLFQNFSRSHVIRPERFLFLQNNTYESVRRPGLTLDNKLSALYLAAQNKLLFHNFRITNTFLPLEDFVEEATEQGIRDVLSHARLAPEDTEALAVDANQWFRKRFAMLNTSGLLDKYTAQQISARSNGYEVDVQLDGDKIIFPADKVQAKRLLQFLNEEIFRGPITETLFETNSKREAD</sequence>
<dbReference type="EMBL" id="CABR01000084">
    <property type="protein sequence ID" value="CBI10472.1"/>
    <property type="molecule type" value="Genomic_DNA"/>
</dbReference>
<protein>
    <recommendedName>
        <fullName evidence="2">DUF4868 domain-containing protein</fullName>
    </recommendedName>
</protein>
<accession>E6QTA0</accession>